<accession>A0A9Q1D4J6</accession>
<organism evidence="2 3">
    <name type="scientific">Conger conger</name>
    <name type="common">Conger eel</name>
    <name type="synonym">Muraena conger</name>
    <dbReference type="NCBI Taxonomy" id="82655"/>
    <lineage>
        <taxon>Eukaryota</taxon>
        <taxon>Metazoa</taxon>
        <taxon>Chordata</taxon>
        <taxon>Craniata</taxon>
        <taxon>Vertebrata</taxon>
        <taxon>Euteleostomi</taxon>
        <taxon>Actinopterygii</taxon>
        <taxon>Neopterygii</taxon>
        <taxon>Teleostei</taxon>
        <taxon>Anguilliformes</taxon>
        <taxon>Congridae</taxon>
        <taxon>Conger</taxon>
    </lineage>
</organism>
<reference evidence="2" key="1">
    <citation type="journal article" date="2023" name="Science">
        <title>Genome structures resolve the early diversification of teleost fishes.</title>
        <authorList>
            <person name="Parey E."/>
            <person name="Louis A."/>
            <person name="Montfort J."/>
            <person name="Bouchez O."/>
            <person name="Roques C."/>
            <person name="Iampietro C."/>
            <person name="Lluch J."/>
            <person name="Castinel A."/>
            <person name="Donnadieu C."/>
            <person name="Desvignes T."/>
            <person name="Floi Bucao C."/>
            <person name="Jouanno E."/>
            <person name="Wen M."/>
            <person name="Mejri S."/>
            <person name="Dirks R."/>
            <person name="Jansen H."/>
            <person name="Henkel C."/>
            <person name="Chen W.J."/>
            <person name="Zahm M."/>
            <person name="Cabau C."/>
            <person name="Klopp C."/>
            <person name="Thompson A.W."/>
            <person name="Robinson-Rechavi M."/>
            <person name="Braasch I."/>
            <person name="Lecointre G."/>
            <person name="Bobe J."/>
            <person name="Postlethwait J.H."/>
            <person name="Berthelot C."/>
            <person name="Roest Crollius H."/>
            <person name="Guiguen Y."/>
        </authorList>
    </citation>
    <scope>NUCLEOTIDE SEQUENCE</scope>
    <source>
        <strain evidence="2">Concon-B</strain>
    </source>
</reference>
<name>A0A9Q1D4J6_CONCO</name>
<sequence>MNARACVERRLQYNGRSGFPFRWQPDIRRVAVARRLKEQETAFGLGLQERETRSVELAASAGGTHALWCLRASIATGPPLPRSGGIGWWGAGRPSSLRAFPGVRVSPPPREGGPPVSGVRAAGGGREWDAPPRTEPAPRCPFCWSPPSPEPEGHIAPPLSASRLWPPVAHCREREVAERRLTVLCCVKRAELTARRKLAEPASEAPGRASSGAAWISPQQLIRHPRWL</sequence>
<proteinExistence type="predicted"/>
<dbReference type="AlphaFoldDB" id="A0A9Q1D4J6"/>
<evidence type="ECO:0000313" key="3">
    <source>
        <dbReference type="Proteomes" id="UP001152803"/>
    </source>
</evidence>
<comment type="caution">
    <text evidence="2">The sequence shown here is derived from an EMBL/GenBank/DDBJ whole genome shotgun (WGS) entry which is preliminary data.</text>
</comment>
<gene>
    <name evidence="2" type="ORF">COCON_G00175080</name>
</gene>
<dbReference type="EMBL" id="JAFJMO010000013">
    <property type="protein sequence ID" value="KAJ8258496.1"/>
    <property type="molecule type" value="Genomic_DNA"/>
</dbReference>
<evidence type="ECO:0000313" key="2">
    <source>
        <dbReference type="EMBL" id="KAJ8258496.1"/>
    </source>
</evidence>
<dbReference type="Proteomes" id="UP001152803">
    <property type="component" value="Unassembled WGS sequence"/>
</dbReference>
<evidence type="ECO:0000256" key="1">
    <source>
        <dbReference type="SAM" id="MobiDB-lite"/>
    </source>
</evidence>
<protein>
    <submittedName>
        <fullName evidence="2">Uncharacterized protein</fullName>
    </submittedName>
</protein>
<dbReference type="OrthoDB" id="10629363at2759"/>
<keyword evidence="3" id="KW-1185">Reference proteome</keyword>
<feature type="region of interest" description="Disordered" evidence="1">
    <location>
        <begin position="104"/>
        <end position="134"/>
    </location>
</feature>